<dbReference type="Proteomes" id="UP000287394">
    <property type="component" value="Chromosome"/>
</dbReference>
<reference evidence="1 2" key="1">
    <citation type="journal article" date="2019" name="Int. J. Syst. Evol. Microbiol.">
        <title>Capsulimonas corticalis gen. nov., sp. nov., an aerobic capsulated bacterium, of a novel bacterial order, Capsulimonadales ord. nov., of the class Armatimonadia of the phylum Armatimonadetes.</title>
        <authorList>
            <person name="Li J."/>
            <person name="Kudo C."/>
            <person name="Tonouchi A."/>
        </authorList>
    </citation>
    <scope>NUCLEOTIDE SEQUENCE [LARGE SCALE GENOMIC DNA]</scope>
    <source>
        <strain evidence="1 2">AX-7</strain>
    </source>
</reference>
<evidence type="ECO:0000313" key="2">
    <source>
        <dbReference type="Proteomes" id="UP000287394"/>
    </source>
</evidence>
<dbReference type="EMBL" id="AP025739">
    <property type="protein sequence ID" value="BDI28019.1"/>
    <property type="molecule type" value="Genomic_DNA"/>
</dbReference>
<evidence type="ECO:0000313" key="1">
    <source>
        <dbReference type="EMBL" id="BDI28019.1"/>
    </source>
</evidence>
<dbReference type="KEGG" id="ccot:CCAX7_000700"/>
<organism evidence="1 2">
    <name type="scientific">Capsulimonas corticalis</name>
    <dbReference type="NCBI Taxonomy" id="2219043"/>
    <lineage>
        <taxon>Bacteria</taxon>
        <taxon>Bacillati</taxon>
        <taxon>Armatimonadota</taxon>
        <taxon>Armatimonadia</taxon>
        <taxon>Capsulimonadales</taxon>
        <taxon>Capsulimonadaceae</taxon>
        <taxon>Capsulimonas</taxon>
    </lineage>
</organism>
<name>A0A9N7L048_9BACT</name>
<evidence type="ECO:0008006" key="3">
    <source>
        <dbReference type="Google" id="ProtNLM"/>
    </source>
</evidence>
<protein>
    <recommendedName>
        <fullName evidence="3">Beta protein</fullName>
    </recommendedName>
</protein>
<dbReference type="Pfam" id="PF14350">
    <property type="entry name" value="Beta_protein"/>
    <property type="match status" value="1"/>
</dbReference>
<keyword evidence="2" id="KW-1185">Reference proteome</keyword>
<dbReference type="InterPro" id="IPR025683">
    <property type="entry name" value="Protein_beta"/>
</dbReference>
<dbReference type="AlphaFoldDB" id="A0A9N7L048"/>
<sequence>MFNYRHYVPILKWKQGEYQALMRLAGNVKDRITPLLEIPPIGYDHEQQKASKTINEHLSEFGKRLGQKWGGRRCFVDLQLIGCDTMMAGGQHCVGYVFARARENQCAAVPVIRLSSTTSFVAAVGAVIELDERGVCLRLLLPDFDRPNFAVDIANLLTTLKVDAGETDLIIDFGAHSYQSNTVFNQAVTAMFKMLPNLPHWRTLTIAGTSYPQLVTQVIGSPKDPQLEVSGTINRREWIAYKSLVEHLGTETRIPTFGDYAASHPDIIEMDMRVIKPLAKLRYTIDDAWHIGIGRTIKTHGFGQYQGLCTTLVARPYYSGPMTSAGDNYIYYCSQGTEPTGNLTTWVWVSTNQHLTKVVADLSNLSVPSK</sequence>
<gene>
    <name evidence="1" type="ORF">CCAX7_000700</name>
</gene>
<proteinExistence type="predicted"/>
<accession>A0A9N7L048</accession>
<dbReference type="RefSeq" id="WP_165863978.1">
    <property type="nucleotide sequence ID" value="NZ_AP025739.1"/>
</dbReference>